<reference evidence="1 2" key="1">
    <citation type="submission" date="2017-02" db="EMBL/GenBank/DDBJ databases">
        <authorList>
            <person name="Peterson S.W."/>
        </authorList>
    </citation>
    <scope>NUCLEOTIDE SEQUENCE [LARGE SCALE GENOMIC DNA]</scope>
    <source>
        <strain evidence="1 2">ATCC BAA-908</strain>
    </source>
</reference>
<dbReference type="Gene3D" id="3.40.50.1000">
    <property type="entry name" value="HAD superfamily/HAD-like"/>
    <property type="match status" value="1"/>
</dbReference>
<dbReference type="GO" id="GO:0016791">
    <property type="term" value="F:phosphatase activity"/>
    <property type="evidence" value="ECO:0007669"/>
    <property type="project" value="TreeGrafter"/>
</dbReference>
<dbReference type="InterPro" id="IPR006379">
    <property type="entry name" value="HAD-SF_hydro_IIB"/>
</dbReference>
<sequence length="277" mass="30811">MKLPSQKLNVKVIAFDLDDTLLNHDLKISPKTVSAIQKAAEKGIYIVLCSGRAENAILPYVRALDIAGTQQGRYLIGINGASVLDLHTRLPIYSHTLASDILKYVYHEAKKRGMAAVVYDPSTIYAGEDSAWARKDAEMCGLHFKKVDDYEAFLDSPRPKMLVPAEPERISEWQPQLQKELEGKADVFISKPFFLEVMPHGVGKGQAVLWLADYLGIPREQTMAFGDSMNDESMIVQCGYGVAMCNGLEYIKDKADFVTRKSNAEDGIADFLESFVL</sequence>
<organism evidence="1 2">
    <name type="scientific">Treponema porcinum</name>
    <dbReference type="NCBI Taxonomy" id="261392"/>
    <lineage>
        <taxon>Bacteria</taxon>
        <taxon>Pseudomonadati</taxon>
        <taxon>Spirochaetota</taxon>
        <taxon>Spirochaetia</taxon>
        <taxon>Spirochaetales</taxon>
        <taxon>Treponemataceae</taxon>
        <taxon>Treponema</taxon>
    </lineage>
</organism>
<evidence type="ECO:0000313" key="2">
    <source>
        <dbReference type="Proteomes" id="UP000190423"/>
    </source>
</evidence>
<dbReference type="GeneID" id="78316230"/>
<dbReference type="GO" id="GO:0000287">
    <property type="term" value="F:magnesium ion binding"/>
    <property type="evidence" value="ECO:0007669"/>
    <property type="project" value="TreeGrafter"/>
</dbReference>
<dbReference type="InterPro" id="IPR000150">
    <property type="entry name" value="Cof"/>
</dbReference>
<protein>
    <recommendedName>
        <fullName evidence="3">Cof subfamily of IIB subfamily of haloacid dehalogenase superfamily/HAD-superfamily hydrolase, subfamily IIB</fullName>
    </recommendedName>
</protein>
<dbReference type="RefSeq" id="WP_078932833.1">
    <property type="nucleotide sequence ID" value="NZ_FUWG01000006.1"/>
</dbReference>
<dbReference type="Pfam" id="PF08282">
    <property type="entry name" value="Hydrolase_3"/>
    <property type="match status" value="1"/>
</dbReference>
<dbReference type="PANTHER" id="PTHR10000:SF8">
    <property type="entry name" value="HAD SUPERFAMILY HYDROLASE-LIKE, TYPE 3"/>
    <property type="match status" value="1"/>
</dbReference>
<dbReference type="STRING" id="261392.SAMN02745149_00930"/>
<dbReference type="InterPro" id="IPR023214">
    <property type="entry name" value="HAD_sf"/>
</dbReference>
<evidence type="ECO:0008006" key="3">
    <source>
        <dbReference type="Google" id="ProtNLM"/>
    </source>
</evidence>
<dbReference type="SFLD" id="SFLDG01140">
    <property type="entry name" value="C2.B:_Phosphomannomutase_and_P"/>
    <property type="match status" value="1"/>
</dbReference>
<dbReference type="NCBIfam" id="TIGR00099">
    <property type="entry name" value="Cof-subfamily"/>
    <property type="match status" value="1"/>
</dbReference>
<dbReference type="SFLD" id="SFLDS00003">
    <property type="entry name" value="Haloacid_Dehalogenase"/>
    <property type="match status" value="1"/>
</dbReference>
<name>A0A1T4K160_TREPO</name>
<dbReference type="Proteomes" id="UP000190423">
    <property type="component" value="Unassembled WGS sequence"/>
</dbReference>
<accession>A0A1T4K160</accession>
<dbReference type="PANTHER" id="PTHR10000">
    <property type="entry name" value="PHOSPHOSERINE PHOSPHATASE"/>
    <property type="match status" value="1"/>
</dbReference>
<dbReference type="Gene3D" id="3.30.1240.10">
    <property type="match status" value="1"/>
</dbReference>
<dbReference type="SUPFAM" id="SSF56784">
    <property type="entry name" value="HAD-like"/>
    <property type="match status" value="1"/>
</dbReference>
<dbReference type="GO" id="GO:0005829">
    <property type="term" value="C:cytosol"/>
    <property type="evidence" value="ECO:0007669"/>
    <property type="project" value="TreeGrafter"/>
</dbReference>
<dbReference type="InterPro" id="IPR036412">
    <property type="entry name" value="HAD-like_sf"/>
</dbReference>
<dbReference type="OrthoDB" id="9781413at2"/>
<proteinExistence type="predicted"/>
<dbReference type="NCBIfam" id="TIGR01484">
    <property type="entry name" value="HAD-SF-IIB"/>
    <property type="match status" value="1"/>
</dbReference>
<keyword evidence="2" id="KW-1185">Reference proteome</keyword>
<dbReference type="EMBL" id="FUWG01000006">
    <property type="protein sequence ID" value="SJZ36099.1"/>
    <property type="molecule type" value="Genomic_DNA"/>
</dbReference>
<evidence type="ECO:0000313" key="1">
    <source>
        <dbReference type="EMBL" id="SJZ36099.1"/>
    </source>
</evidence>
<gene>
    <name evidence="1" type="ORF">SAMN02745149_00930</name>
</gene>
<dbReference type="CDD" id="cd07516">
    <property type="entry name" value="HAD_Pase"/>
    <property type="match status" value="1"/>
</dbReference>
<dbReference type="AlphaFoldDB" id="A0A1T4K160"/>